<dbReference type="GO" id="GO:0016491">
    <property type="term" value="F:oxidoreductase activity"/>
    <property type="evidence" value="ECO:0007669"/>
    <property type="project" value="UniProtKB-KW"/>
</dbReference>
<gene>
    <name evidence="6" type="ORF">A4S15_13180</name>
</gene>
<dbReference type="SUPFAM" id="SSF51735">
    <property type="entry name" value="NAD(P)-binding Rossmann-fold domains"/>
    <property type="match status" value="1"/>
</dbReference>
<comment type="caution">
    <text evidence="6">The sequence shown here is derived from an EMBL/GenBank/DDBJ whole genome shotgun (WGS) entry which is preliminary data.</text>
</comment>
<dbReference type="Pfam" id="PF03446">
    <property type="entry name" value="NAD_binding_2"/>
    <property type="match status" value="1"/>
</dbReference>
<dbReference type="PROSITE" id="PS00895">
    <property type="entry name" value="3_HYDROXYISOBUT_DH"/>
    <property type="match status" value="1"/>
</dbReference>
<feature type="domain" description="6-phosphogluconate dehydrogenase NADP-binding" evidence="4">
    <location>
        <begin position="3"/>
        <end position="163"/>
    </location>
</feature>
<evidence type="ECO:0000259" key="4">
    <source>
        <dbReference type="Pfam" id="PF03446"/>
    </source>
</evidence>
<evidence type="ECO:0000313" key="7">
    <source>
        <dbReference type="Proteomes" id="UP000192872"/>
    </source>
</evidence>
<dbReference type="PANTHER" id="PTHR43580:SF2">
    <property type="entry name" value="CYTOKINE-LIKE NUCLEAR FACTOR N-PAC"/>
    <property type="match status" value="1"/>
</dbReference>
<dbReference type="InterPro" id="IPR008927">
    <property type="entry name" value="6-PGluconate_DH-like_C_sf"/>
</dbReference>
<proteinExistence type="predicted"/>
<evidence type="ECO:0000256" key="2">
    <source>
        <dbReference type="ARBA" id="ARBA00023027"/>
    </source>
</evidence>
<evidence type="ECO:0000313" key="6">
    <source>
        <dbReference type="EMBL" id="OQW50978.1"/>
    </source>
</evidence>
<dbReference type="STRING" id="1827387.A4S15_13180"/>
<dbReference type="PANTHER" id="PTHR43580">
    <property type="entry name" value="OXIDOREDUCTASE GLYR1-RELATED"/>
    <property type="match status" value="1"/>
</dbReference>
<dbReference type="PIRSF" id="PIRSF000103">
    <property type="entry name" value="HIBADH"/>
    <property type="match status" value="1"/>
</dbReference>
<organism evidence="6 7">
    <name type="scientific">Candidatus Raskinella chloraquaticus</name>
    <dbReference type="NCBI Taxonomy" id="1951219"/>
    <lineage>
        <taxon>Bacteria</taxon>
        <taxon>Pseudomonadati</taxon>
        <taxon>Pseudomonadota</taxon>
        <taxon>Alphaproteobacteria</taxon>
        <taxon>Hyphomicrobiales</taxon>
        <taxon>Phreatobacteraceae</taxon>
        <taxon>Candidatus Raskinella</taxon>
    </lineage>
</organism>
<dbReference type="InterPro" id="IPR013328">
    <property type="entry name" value="6PGD_dom2"/>
</dbReference>
<dbReference type="GO" id="GO:0050661">
    <property type="term" value="F:NADP binding"/>
    <property type="evidence" value="ECO:0007669"/>
    <property type="project" value="InterPro"/>
</dbReference>
<name>A0A1W9HU51_9HYPH</name>
<dbReference type="InterPro" id="IPR051265">
    <property type="entry name" value="HIBADH-related_NP60_sf"/>
</dbReference>
<protein>
    <submittedName>
        <fullName evidence="6">3-hydroxyisobutyrate dehydrogenase</fullName>
    </submittedName>
</protein>
<dbReference type="InterPro" id="IPR006115">
    <property type="entry name" value="6PGDH_NADP-bd"/>
</dbReference>
<reference evidence="6 7" key="1">
    <citation type="journal article" date="2017" name="Water Res.">
        <title>Comammox in drinking water systems.</title>
        <authorList>
            <person name="Wang Y."/>
            <person name="Ma L."/>
            <person name="Mao Y."/>
            <person name="Jiang X."/>
            <person name="Xia Y."/>
            <person name="Yu K."/>
            <person name="Li B."/>
            <person name="Zhang T."/>
        </authorList>
    </citation>
    <scope>NUCLEOTIDE SEQUENCE [LARGE SCALE GENOMIC DNA]</scope>
    <source>
        <strain evidence="6">SG_bin8</strain>
    </source>
</reference>
<accession>A0A1W9HU51</accession>
<evidence type="ECO:0000256" key="3">
    <source>
        <dbReference type="PIRSR" id="PIRSR000103-1"/>
    </source>
</evidence>
<dbReference type="RefSeq" id="WP_376801186.1">
    <property type="nucleotide sequence ID" value="NZ_DBNB01000009.1"/>
</dbReference>
<dbReference type="GO" id="GO:0051287">
    <property type="term" value="F:NAD binding"/>
    <property type="evidence" value="ECO:0007669"/>
    <property type="project" value="InterPro"/>
</dbReference>
<evidence type="ECO:0000256" key="1">
    <source>
        <dbReference type="ARBA" id="ARBA00023002"/>
    </source>
</evidence>
<dbReference type="GO" id="GO:0016054">
    <property type="term" value="P:organic acid catabolic process"/>
    <property type="evidence" value="ECO:0007669"/>
    <property type="project" value="UniProtKB-ARBA"/>
</dbReference>
<feature type="active site" evidence="3">
    <location>
        <position position="172"/>
    </location>
</feature>
<dbReference type="InterPro" id="IPR015815">
    <property type="entry name" value="HIBADH-related"/>
</dbReference>
<dbReference type="SUPFAM" id="SSF48179">
    <property type="entry name" value="6-phosphogluconate dehydrogenase C-terminal domain-like"/>
    <property type="match status" value="1"/>
</dbReference>
<dbReference type="AlphaFoldDB" id="A0A1W9HU51"/>
<feature type="domain" description="3-hydroxyisobutyrate dehydrogenase-like NAD-binding" evidence="5">
    <location>
        <begin position="166"/>
        <end position="285"/>
    </location>
</feature>
<dbReference type="InterPro" id="IPR029154">
    <property type="entry name" value="HIBADH-like_NADP-bd"/>
</dbReference>
<sequence length="287" mass="29055">MAKIAFLGLGAMGSRMARSLIAAGHEMTVWNRSAALARALADHGAMIASSPRAAATGADIVIAMLRDDQASRSVWLDDDDGALAGMSAGALAIECSTLTVAWARELAGAVHKAGHSFLDAPVVGSRPQAEGRQLIFLAGGAASDVERATPFFSAMGQATHHVGGNGCGSAVKLAVNALFAIQVAGMAELITMLKADGVDITRAVEVIGATPVASVAAKGAAASMLAGNFAPMFPVELVAKDLDYVASAVAAGRNRAPLSAATRLAMGEAIAKGFGNDNLTGVVRIYN</sequence>
<dbReference type="Gene3D" id="3.40.50.720">
    <property type="entry name" value="NAD(P)-binding Rossmann-like Domain"/>
    <property type="match status" value="1"/>
</dbReference>
<keyword evidence="1" id="KW-0560">Oxidoreductase</keyword>
<dbReference type="Proteomes" id="UP000192872">
    <property type="component" value="Unassembled WGS sequence"/>
</dbReference>
<keyword evidence="2" id="KW-0520">NAD</keyword>
<evidence type="ECO:0000259" key="5">
    <source>
        <dbReference type="Pfam" id="PF14833"/>
    </source>
</evidence>
<dbReference type="EMBL" id="LWDL01000023">
    <property type="protein sequence ID" value="OQW50978.1"/>
    <property type="molecule type" value="Genomic_DNA"/>
</dbReference>
<dbReference type="Gene3D" id="1.10.1040.10">
    <property type="entry name" value="N-(1-d-carboxylethyl)-l-norvaline Dehydrogenase, domain 2"/>
    <property type="match status" value="1"/>
</dbReference>
<dbReference type="Pfam" id="PF14833">
    <property type="entry name" value="NAD_binding_11"/>
    <property type="match status" value="1"/>
</dbReference>
<dbReference type="InterPro" id="IPR002204">
    <property type="entry name" value="3-OH-isobutyrate_DH-rel_CS"/>
</dbReference>
<dbReference type="InterPro" id="IPR036291">
    <property type="entry name" value="NAD(P)-bd_dom_sf"/>
</dbReference>